<proteinExistence type="predicted"/>
<keyword evidence="2" id="KW-1185">Reference proteome</keyword>
<evidence type="ECO:0000313" key="3">
    <source>
        <dbReference type="WBParaSite" id="SSLN_0000544301-mRNA-1"/>
    </source>
</evidence>
<accession>A0A183SM24</accession>
<dbReference type="WBParaSite" id="SSLN_0000544301-mRNA-1">
    <property type="protein sequence ID" value="SSLN_0000544301-mRNA-1"/>
    <property type="gene ID" value="SSLN_0000544301"/>
</dbReference>
<protein>
    <submittedName>
        <fullName evidence="3">NR LBD domain-containing protein</fullName>
    </submittedName>
</protein>
<dbReference type="AlphaFoldDB" id="A0A183SM24"/>
<sequence length="177" mass="19670">MLSFQITADEQEKAMEMFRGYSVAVSTRSRVSLVGFEGARAALLALGFMSTPREMKRASRHTLSSSLSTVSSRIEFNSCDPLFQGRTRGLMAVLDSAHKLASGEGAPYDLCQTLKTLQSVSDDNRGPILQEILMDTLRLTQMRLNRENQLLQRWPEILTNLLTAAAVPKEPPELPQL</sequence>
<evidence type="ECO:0000313" key="2">
    <source>
        <dbReference type="Proteomes" id="UP000275846"/>
    </source>
</evidence>
<organism evidence="3">
    <name type="scientific">Schistocephalus solidus</name>
    <name type="common">Tapeworm</name>
    <dbReference type="NCBI Taxonomy" id="70667"/>
    <lineage>
        <taxon>Eukaryota</taxon>
        <taxon>Metazoa</taxon>
        <taxon>Spiralia</taxon>
        <taxon>Lophotrochozoa</taxon>
        <taxon>Platyhelminthes</taxon>
        <taxon>Cestoda</taxon>
        <taxon>Eucestoda</taxon>
        <taxon>Diphyllobothriidea</taxon>
        <taxon>Diphyllobothriidae</taxon>
        <taxon>Schistocephalus</taxon>
    </lineage>
</organism>
<dbReference type="Proteomes" id="UP000275846">
    <property type="component" value="Unassembled WGS sequence"/>
</dbReference>
<name>A0A183SM24_SCHSO</name>
<reference evidence="1 2" key="2">
    <citation type="submission" date="2018-11" db="EMBL/GenBank/DDBJ databases">
        <authorList>
            <consortium name="Pathogen Informatics"/>
        </authorList>
    </citation>
    <scope>NUCLEOTIDE SEQUENCE [LARGE SCALE GENOMIC DNA]</scope>
    <source>
        <strain evidence="1 2">NST_G2</strain>
    </source>
</reference>
<dbReference type="EMBL" id="UYSU01033183">
    <property type="protein sequence ID" value="VDL91657.1"/>
    <property type="molecule type" value="Genomic_DNA"/>
</dbReference>
<evidence type="ECO:0000313" key="1">
    <source>
        <dbReference type="EMBL" id="VDL91657.1"/>
    </source>
</evidence>
<reference evidence="3" key="1">
    <citation type="submission" date="2016-06" db="UniProtKB">
        <authorList>
            <consortium name="WormBaseParasite"/>
        </authorList>
    </citation>
    <scope>IDENTIFICATION</scope>
</reference>
<gene>
    <name evidence="1" type="ORF">SSLN_LOCUS5272</name>
</gene>